<dbReference type="GeneID" id="110790893"/>
<dbReference type="GO" id="GO:0008270">
    <property type="term" value="F:zinc ion binding"/>
    <property type="evidence" value="ECO:0007669"/>
    <property type="project" value="UniProtKB-KW"/>
</dbReference>
<evidence type="ECO:0000256" key="2">
    <source>
        <dbReference type="ARBA" id="ARBA00022723"/>
    </source>
</evidence>
<dbReference type="PROSITE" id="PS50157">
    <property type="entry name" value="ZINC_FINGER_C2H2_2"/>
    <property type="match status" value="1"/>
</dbReference>
<dbReference type="AlphaFoldDB" id="A0A9R0INI7"/>
<evidence type="ECO:0000313" key="11">
    <source>
        <dbReference type="Proteomes" id="UP000813463"/>
    </source>
</evidence>
<evidence type="ECO:0000256" key="7">
    <source>
        <dbReference type="ARBA" id="ARBA00023242"/>
    </source>
</evidence>
<keyword evidence="2" id="KW-0479">Metal-binding</keyword>
<keyword evidence="7" id="KW-0539">Nucleus</keyword>
<dbReference type="InterPro" id="IPR013087">
    <property type="entry name" value="Znf_C2H2_type"/>
</dbReference>
<evidence type="ECO:0000256" key="9">
    <source>
        <dbReference type="SAM" id="MobiDB-lite"/>
    </source>
</evidence>
<evidence type="ECO:0000256" key="5">
    <source>
        <dbReference type="ARBA" id="ARBA00023015"/>
    </source>
</evidence>
<evidence type="ECO:0000256" key="3">
    <source>
        <dbReference type="ARBA" id="ARBA00022771"/>
    </source>
</evidence>
<keyword evidence="4" id="KW-0862">Zinc</keyword>
<dbReference type="KEGG" id="soe:110790893"/>
<comment type="subcellular location">
    <subcellularLocation>
        <location evidence="1">Nucleus</location>
    </subcellularLocation>
</comment>
<evidence type="ECO:0000256" key="8">
    <source>
        <dbReference type="PROSITE-ProRule" id="PRU00042"/>
    </source>
</evidence>
<sequence>MSNMKNNASIVVEEGEDTWVTNWPPRSYSCTFCRREFRSAQALGGHMNVHRRERARASLHHHHHNNNHHHNHNQSNIQTQVGSTTTTSPTSLFYELAATSSRYTNYNVNEISQEVVKIDNDEEDEDEAPIEELDLELRLGHIPPEKLFEKNNTNVSVLNFR</sequence>
<dbReference type="GO" id="GO:0005634">
    <property type="term" value="C:nucleus"/>
    <property type="evidence" value="ECO:0007669"/>
    <property type="project" value="UniProtKB-SubCell"/>
</dbReference>
<evidence type="ECO:0000256" key="4">
    <source>
        <dbReference type="ARBA" id="ARBA00022833"/>
    </source>
</evidence>
<dbReference type="InterPro" id="IPR036236">
    <property type="entry name" value="Znf_C2H2_sf"/>
</dbReference>
<evidence type="ECO:0000313" key="12">
    <source>
        <dbReference type="RefSeq" id="XP_021851344.2"/>
    </source>
</evidence>
<keyword evidence="6" id="KW-0804">Transcription</keyword>
<evidence type="ECO:0000256" key="6">
    <source>
        <dbReference type="ARBA" id="ARBA00023163"/>
    </source>
</evidence>
<dbReference type="PANTHER" id="PTHR45801">
    <property type="entry name" value="OS07G0101800 PROTEIN"/>
    <property type="match status" value="1"/>
</dbReference>
<dbReference type="Pfam" id="PF13912">
    <property type="entry name" value="zf-C2H2_6"/>
    <property type="match status" value="1"/>
</dbReference>
<keyword evidence="3 8" id="KW-0863">Zinc-finger</keyword>
<keyword evidence="11" id="KW-1185">Reference proteome</keyword>
<reference evidence="12" key="2">
    <citation type="submission" date="2025-08" db="UniProtKB">
        <authorList>
            <consortium name="RefSeq"/>
        </authorList>
    </citation>
    <scope>IDENTIFICATION</scope>
    <source>
        <tissue evidence="12">Leaf</tissue>
    </source>
</reference>
<accession>A0A9R0INI7</accession>
<feature type="domain" description="C2H2-type" evidence="10">
    <location>
        <begin position="28"/>
        <end position="55"/>
    </location>
</feature>
<evidence type="ECO:0000256" key="1">
    <source>
        <dbReference type="ARBA" id="ARBA00004123"/>
    </source>
</evidence>
<dbReference type="Proteomes" id="UP000813463">
    <property type="component" value="Chromosome 6"/>
</dbReference>
<feature type="compositionally biased region" description="Basic residues" evidence="9">
    <location>
        <begin position="63"/>
        <end position="72"/>
    </location>
</feature>
<keyword evidence="5" id="KW-0805">Transcription regulation</keyword>
<protein>
    <submittedName>
        <fullName evidence="12">Zinc finger protein 11</fullName>
    </submittedName>
</protein>
<dbReference type="RefSeq" id="XP_021851344.2">
    <property type="nucleotide sequence ID" value="XM_021995652.2"/>
</dbReference>
<dbReference type="InterPro" id="IPR052426">
    <property type="entry name" value="Plant_dev_regulator"/>
</dbReference>
<proteinExistence type="predicted"/>
<dbReference type="PROSITE" id="PS00028">
    <property type="entry name" value="ZINC_FINGER_C2H2_1"/>
    <property type="match status" value="1"/>
</dbReference>
<dbReference type="PANTHER" id="PTHR45801:SF94">
    <property type="entry name" value="ZINC FINGER PROTEIN 10"/>
    <property type="match status" value="1"/>
</dbReference>
<organism evidence="11 12">
    <name type="scientific">Spinacia oleracea</name>
    <name type="common">Spinach</name>
    <dbReference type="NCBI Taxonomy" id="3562"/>
    <lineage>
        <taxon>Eukaryota</taxon>
        <taxon>Viridiplantae</taxon>
        <taxon>Streptophyta</taxon>
        <taxon>Embryophyta</taxon>
        <taxon>Tracheophyta</taxon>
        <taxon>Spermatophyta</taxon>
        <taxon>Magnoliopsida</taxon>
        <taxon>eudicotyledons</taxon>
        <taxon>Gunneridae</taxon>
        <taxon>Pentapetalae</taxon>
        <taxon>Caryophyllales</taxon>
        <taxon>Chenopodiaceae</taxon>
        <taxon>Chenopodioideae</taxon>
        <taxon>Anserineae</taxon>
        <taxon>Spinacia</taxon>
    </lineage>
</organism>
<feature type="region of interest" description="Disordered" evidence="9">
    <location>
        <begin position="63"/>
        <end position="87"/>
    </location>
</feature>
<evidence type="ECO:0000259" key="10">
    <source>
        <dbReference type="PROSITE" id="PS50157"/>
    </source>
</evidence>
<dbReference type="SUPFAM" id="SSF57667">
    <property type="entry name" value="beta-beta-alpha zinc fingers"/>
    <property type="match status" value="1"/>
</dbReference>
<name>A0A9R0INI7_SPIOL</name>
<gene>
    <name evidence="12" type="primary">LOC110790893</name>
</gene>
<reference evidence="11" key="1">
    <citation type="journal article" date="2021" name="Nat. Commun.">
        <title>Genomic analyses provide insights into spinach domestication and the genetic basis of agronomic traits.</title>
        <authorList>
            <person name="Cai X."/>
            <person name="Sun X."/>
            <person name="Xu C."/>
            <person name="Sun H."/>
            <person name="Wang X."/>
            <person name="Ge C."/>
            <person name="Zhang Z."/>
            <person name="Wang Q."/>
            <person name="Fei Z."/>
            <person name="Jiao C."/>
            <person name="Wang Q."/>
        </authorList>
    </citation>
    <scope>NUCLEOTIDE SEQUENCE [LARGE SCALE GENOMIC DNA]</scope>
    <source>
        <strain evidence="11">cv. Varoflay</strain>
    </source>
</reference>